<dbReference type="PANTHER" id="PTHR43312">
    <property type="entry name" value="D-THREO-ALDOSE 1-DEHYDROGENASE"/>
    <property type="match status" value="1"/>
</dbReference>
<evidence type="ECO:0000313" key="3">
    <source>
        <dbReference type="Proteomes" id="UP000027778"/>
    </source>
</evidence>
<dbReference type="InterPro" id="IPR020471">
    <property type="entry name" value="AKR"/>
</dbReference>
<dbReference type="OrthoDB" id="9773828at2"/>
<dbReference type="GO" id="GO:0016491">
    <property type="term" value="F:oxidoreductase activity"/>
    <property type="evidence" value="ECO:0007669"/>
    <property type="project" value="InterPro"/>
</dbReference>
<dbReference type="Pfam" id="PF00248">
    <property type="entry name" value="Aldo_ket_red"/>
    <property type="match status" value="1"/>
</dbReference>
<dbReference type="Gene3D" id="3.20.20.100">
    <property type="entry name" value="NADP-dependent oxidoreductase domain"/>
    <property type="match status" value="1"/>
</dbReference>
<dbReference type="PANTHER" id="PTHR43312:SF1">
    <property type="entry name" value="NADP-DEPENDENT OXIDOREDUCTASE DOMAIN-CONTAINING PROTEIN"/>
    <property type="match status" value="1"/>
</dbReference>
<accession>A0A073K7P3</accession>
<evidence type="ECO:0000313" key="2">
    <source>
        <dbReference type="EMBL" id="KEK22452.1"/>
    </source>
</evidence>
<sequence>MKLALGTVQLGLHYGIGNIMGKPNREEALNIIQYAINNGIDVLDTASSYGNSEAIIGEYVSSKKTGKNFRIVTKIPMIDEKNVGMEHLDRLIDKYIKQSIMNLKTKSLDCCLLHDSKNIDSHNGYIIRKLNTLKLKGEIKKIGVSIYTPDEVRKFLKFDCFDIIQVPLNIFDQRLIYSGLLKELKTKGIEIHARSPYLQGLLLMDVEEIPDYLNIAKKPIKELELLAKEFNLSRAQLALLFVREMKEVDKIIIGCETVNQLKENIQICNLPLLEREVLTSAKKLFKDIPEIIINPNLWRMSNEST</sequence>
<dbReference type="RefSeq" id="WP_033677501.1">
    <property type="nucleotide sequence ID" value="NZ_JOTM01000031.1"/>
</dbReference>
<dbReference type="PRINTS" id="PR00069">
    <property type="entry name" value="ALDKETRDTASE"/>
</dbReference>
<dbReference type="eggNOG" id="COG0667">
    <property type="taxonomic scope" value="Bacteria"/>
</dbReference>
<dbReference type="InterPro" id="IPR053135">
    <property type="entry name" value="AKR2_Oxidoreductase"/>
</dbReference>
<gene>
    <name evidence="2" type="ORF">BAGA_19440</name>
</gene>
<dbReference type="SUPFAM" id="SSF51430">
    <property type="entry name" value="NAD(P)-linked oxidoreductase"/>
    <property type="match status" value="1"/>
</dbReference>
<dbReference type="InterPro" id="IPR036812">
    <property type="entry name" value="NAD(P)_OxRdtase_dom_sf"/>
</dbReference>
<proteinExistence type="predicted"/>
<dbReference type="InterPro" id="IPR023210">
    <property type="entry name" value="NADP_OxRdtase_dom"/>
</dbReference>
<protein>
    <submittedName>
        <fullName evidence="2">Oxidoreductase</fullName>
    </submittedName>
</protein>
<dbReference type="EMBL" id="JOTM01000031">
    <property type="protein sequence ID" value="KEK22452.1"/>
    <property type="molecule type" value="Genomic_DNA"/>
</dbReference>
<dbReference type="AlphaFoldDB" id="A0A073K7P3"/>
<dbReference type="CDD" id="cd19097">
    <property type="entry name" value="AKR_unchar"/>
    <property type="match status" value="1"/>
</dbReference>
<comment type="caution">
    <text evidence="2">The sequence shown here is derived from an EMBL/GenBank/DDBJ whole genome shotgun (WGS) entry which is preliminary data.</text>
</comment>
<feature type="domain" description="NADP-dependent oxidoreductase" evidence="1">
    <location>
        <begin position="2"/>
        <end position="277"/>
    </location>
</feature>
<name>A0A073K7P3_9BACI</name>
<evidence type="ECO:0000259" key="1">
    <source>
        <dbReference type="Pfam" id="PF00248"/>
    </source>
</evidence>
<keyword evidence="3" id="KW-1185">Reference proteome</keyword>
<dbReference type="STRING" id="574375.AZF08_17810"/>
<dbReference type="Proteomes" id="UP000027778">
    <property type="component" value="Unassembled WGS sequence"/>
</dbReference>
<reference evidence="2 3" key="1">
    <citation type="submission" date="2014-06" db="EMBL/GenBank/DDBJ databases">
        <title>Draft genome sequence of Bacillus gaemokensis JCM 15801 (MCCC 1A00707).</title>
        <authorList>
            <person name="Lai Q."/>
            <person name="Liu Y."/>
            <person name="Shao Z."/>
        </authorList>
    </citation>
    <scope>NUCLEOTIDE SEQUENCE [LARGE SCALE GENOMIC DNA]</scope>
    <source>
        <strain evidence="2 3">JCM 15801</strain>
    </source>
</reference>
<organism evidence="2 3">
    <name type="scientific">Bacillus gaemokensis</name>
    <dbReference type="NCBI Taxonomy" id="574375"/>
    <lineage>
        <taxon>Bacteria</taxon>
        <taxon>Bacillati</taxon>
        <taxon>Bacillota</taxon>
        <taxon>Bacilli</taxon>
        <taxon>Bacillales</taxon>
        <taxon>Bacillaceae</taxon>
        <taxon>Bacillus</taxon>
        <taxon>Bacillus cereus group</taxon>
    </lineage>
</organism>